<comment type="subcellular location">
    <subcellularLocation>
        <location evidence="1">Endomembrane system</location>
        <topology evidence="1">Multi-pass membrane protein</topology>
    </subcellularLocation>
</comment>
<reference evidence="3" key="1">
    <citation type="submission" date="2013-10" db="EMBL/GenBank/DDBJ databases">
        <title>Genomic analysis of the causative agents of coccidiosis in chickens.</title>
        <authorList>
            <person name="Reid A.J."/>
            <person name="Blake D."/>
            <person name="Billington K."/>
            <person name="Browne H."/>
            <person name="Dunn M."/>
            <person name="Hung S."/>
            <person name="Kawahara F."/>
            <person name="Miranda-Saavedra D."/>
            <person name="Mourier T."/>
            <person name="Nagra H."/>
            <person name="Otto T.D."/>
            <person name="Rawlings N."/>
            <person name="Sanchez A."/>
            <person name="Sanders M."/>
            <person name="Subramaniam C."/>
            <person name="Tay Y."/>
            <person name="Dear P."/>
            <person name="Doerig C."/>
            <person name="Gruber A."/>
            <person name="Parkinson J."/>
            <person name="Shirley M."/>
            <person name="Wan K.L."/>
            <person name="Berriman M."/>
            <person name="Tomley F."/>
            <person name="Pain A."/>
        </authorList>
    </citation>
    <scope>NUCLEOTIDE SEQUENCE [LARGE SCALE GENOMIC DNA]</scope>
    <source>
        <strain evidence="3">Houghton</strain>
    </source>
</reference>
<dbReference type="PANTHER" id="PTHR24093">
    <property type="entry name" value="CATION TRANSPORTING ATPASE"/>
    <property type="match status" value="1"/>
</dbReference>
<dbReference type="Gene3D" id="1.20.1110.10">
    <property type="entry name" value="Calcium-transporting ATPase, transmembrane domain"/>
    <property type="match status" value="1"/>
</dbReference>
<organism evidence="3 4">
    <name type="scientific">Eimeria tenella</name>
    <name type="common">Coccidian parasite</name>
    <dbReference type="NCBI Taxonomy" id="5802"/>
    <lineage>
        <taxon>Eukaryota</taxon>
        <taxon>Sar</taxon>
        <taxon>Alveolata</taxon>
        <taxon>Apicomplexa</taxon>
        <taxon>Conoidasida</taxon>
        <taxon>Coccidia</taxon>
        <taxon>Eucoccidiorida</taxon>
        <taxon>Eimeriorina</taxon>
        <taxon>Eimeriidae</taxon>
        <taxon>Eimeria</taxon>
    </lineage>
</organism>
<dbReference type="GO" id="GO:0005886">
    <property type="term" value="C:plasma membrane"/>
    <property type="evidence" value="ECO:0007669"/>
    <property type="project" value="TreeGrafter"/>
</dbReference>
<dbReference type="AlphaFoldDB" id="U6L6N3"/>
<dbReference type="VEuPathDB" id="ToxoDB:ETH_00038670"/>
<evidence type="ECO:0000313" key="4">
    <source>
        <dbReference type="Proteomes" id="UP000030747"/>
    </source>
</evidence>
<reference evidence="3" key="2">
    <citation type="submission" date="2013-10" db="EMBL/GenBank/DDBJ databases">
        <authorList>
            <person name="Aslett M."/>
        </authorList>
    </citation>
    <scope>NUCLEOTIDE SEQUENCE [LARGE SCALE GENOMIC DNA]</scope>
    <source>
        <strain evidence="3">Houghton</strain>
    </source>
</reference>
<dbReference type="EMBL" id="HG677746">
    <property type="protein sequence ID" value="CDJ44863.1"/>
    <property type="molecule type" value="Genomic_DNA"/>
</dbReference>
<accession>U6L6N3</accession>
<dbReference type="VEuPathDB" id="ToxoDB:ETH2_0951000"/>
<proteinExistence type="predicted"/>
<name>U6L6N3_EIMTE</name>
<protein>
    <submittedName>
        <fullName evidence="3">Uncharacterized protein</fullName>
    </submittedName>
</protein>
<keyword evidence="4" id="KW-1185">Reference proteome</keyword>
<dbReference type="GeneID" id="25256775"/>
<sequence length="68" mass="7346">MGVTGKEVAKQAADIVLLDDNFESLVSAVKWGRSIYANIQKFLEFQLTVNVVAVVTSLVCGEGLGFRV</sequence>
<gene>
    <name evidence="3" type="ORF">ETH_00038670</name>
</gene>
<dbReference type="OrthoDB" id="116380at2759"/>
<dbReference type="PANTHER" id="PTHR24093:SF369">
    <property type="entry name" value="CALCIUM-TRANSPORTING ATPASE"/>
    <property type="match status" value="1"/>
</dbReference>
<dbReference type="GO" id="GO:0005388">
    <property type="term" value="F:P-type calcium transporter activity"/>
    <property type="evidence" value="ECO:0007669"/>
    <property type="project" value="TreeGrafter"/>
</dbReference>
<evidence type="ECO:0000256" key="2">
    <source>
        <dbReference type="ARBA" id="ARBA00022842"/>
    </source>
</evidence>
<dbReference type="Proteomes" id="UP000030747">
    <property type="component" value="Unassembled WGS sequence"/>
</dbReference>
<evidence type="ECO:0000256" key="1">
    <source>
        <dbReference type="ARBA" id="ARBA00004127"/>
    </source>
</evidence>
<dbReference type="InterPro" id="IPR036412">
    <property type="entry name" value="HAD-like_sf"/>
</dbReference>
<keyword evidence="2" id="KW-0460">Magnesium</keyword>
<dbReference type="SUPFAM" id="SSF56784">
    <property type="entry name" value="HAD-like"/>
    <property type="match status" value="1"/>
</dbReference>
<evidence type="ECO:0000313" key="3">
    <source>
        <dbReference type="EMBL" id="CDJ44863.1"/>
    </source>
</evidence>
<dbReference type="RefSeq" id="XP_013235610.1">
    <property type="nucleotide sequence ID" value="XM_013380156.1"/>
</dbReference>
<dbReference type="GO" id="GO:0012505">
    <property type="term" value="C:endomembrane system"/>
    <property type="evidence" value="ECO:0007669"/>
    <property type="project" value="UniProtKB-SubCell"/>
</dbReference>